<gene>
    <name evidence="2" type="ORF">M408DRAFT_182657</name>
</gene>
<accession>A0A0C2WQ01</accession>
<dbReference type="EMBL" id="KN824569">
    <property type="protein sequence ID" value="KIM19702.1"/>
    <property type="molecule type" value="Genomic_DNA"/>
</dbReference>
<sequence>MADPNLQYTGVRENINAQANQFILTGSPVTSDKNSVLHWRIYVVEHSRRATVFDLTPGGSDGRTGVLMVKGVNRSASQSSKAEVVFQATKTATVAEVLGKLQSLGRTRYRYTDDGSGCRYWCETVLQDLVNEGYVGGDASATFDAFITERNALNPGVYPLPTRRGTFY</sequence>
<dbReference type="OrthoDB" id="3527137at2759"/>
<evidence type="ECO:0000313" key="2">
    <source>
        <dbReference type="EMBL" id="KIM19702.1"/>
    </source>
</evidence>
<dbReference type="HOGENOM" id="CLU_085826_1_0_1"/>
<dbReference type="Proteomes" id="UP000054097">
    <property type="component" value="Unassembled WGS sequence"/>
</dbReference>
<name>A0A0C2WQ01_SERVB</name>
<protein>
    <recommendedName>
        <fullName evidence="1">DUF7770 domain-containing protein</fullName>
    </recommendedName>
</protein>
<dbReference type="Pfam" id="PF24968">
    <property type="entry name" value="DUF7770"/>
    <property type="match status" value="1"/>
</dbReference>
<evidence type="ECO:0000313" key="3">
    <source>
        <dbReference type="Proteomes" id="UP000054097"/>
    </source>
</evidence>
<dbReference type="AlphaFoldDB" id="A0A0C2WQ01"/>
<dbReference type="InterPro" id="IPR056672">
    <property type="entry name" value="DUF7770"/>
</dbReference>
<keyword evidence="3" id="KW-1185">Reference proteome</keyword>
<reference evidence="2 3" key="1">
    <citation type="submission" date="2014-04" db="EMBL/GenBank/DDBJ databases">
        <authorList>
            <consortium name="DOE Joint Genome Institute"/>
            <person name="Kuo A."/>
            <person name="Zuccaro A."/>
            <person name="Kohler A."/>
            <person name="Nagy L.G."/>
            <person name="Floudas D."/>
            <person name="Copeland A."/>
            <person name="Barry K.W."/>
            <person name="Cichocki N."/>
            <person name="Veneault-Fourrey C."/>
            <person name="LaButti K."/>
            <person name="Lindquist E.A."/>
            <person name="Lipzen A."/>
            <person name="Lundell T."/>
            <person name="Morin E."/>
            <person name="Murat C."/>
            <person name="Sun H."/>
            <person name="Tunlid A."/>
            <person name="Henrissat B."/>
            <person name="Grigoriev I.V."/>
            <person name="Hibbett D.S."/>
            <person name="Martin F."/>
            <person name="Nordberg H.P."/>
            <person name="Cantor M.N."/>
            <person name="Hua S.X."/>
        </authorList>
    </citation>
    <scope>NUCLEOTIDE SEQUENCE [LARGE SCALE GENOMIC DNA]</scope>
    <source>
        <strain evidence="2 3">MAFF 305830</strain>
    </source>
</reference>
<evidence type="ECO:0000259" key="1">
    <source>
        <dbReference type="Pfam" id="PF24968"/>
    </source>
</evidence>
<reference evidence="3" key="2">
    <citation type="submission" date="2015-01" db="EMBL/GenBank/DDBJ databases">
        <title>Evolutionary Origins and Diversification of the Mycorrhizal Mutualists.</title>
        <authorList>
            <consortium name="DOE Joint Genome Institute"/>
            <consortium name="Mycorrhizal Genomics Consortium"/>
            <person name="Kohler A."/>
            <person name="Kuo A."/>
            <person name="Nagy L.G."/>
            <person name="Floudas D."/>
            <person name="Copeland A."/>
            <person name="Barry K.W."/>
            <person name="Cichocki N."/>
            <person name="Veneault-Fourrey C."/>
            <person name="LaButti K."/>
            <person name="Lindquist E.A."/>
            <person name="Lipzen A."/>
            <person name="Lundell T."/>
            <person name="Morin E."/>
            <person name="Murat C."/>
            <person name="Riley R."/>
            <person name="Ohm R."/>
            <person name="Sun H."/>
            <person name="Tunlid A."/>
            <person name="Henrissat B."/>
            <person name="Grigoriev I.V."/>
            <person name="Hibbett D.S."/>
            <person name="Martin F."/>
        </authorList>
    </citation>
    <scope>NUCLEOTIDE SEQUENCE [LARGE SCALE GENOMIC DNA]</scope>
    <source>
        <strain evidence="3">MAFF 305830</strain>
    </source>
</reference>
<feature type="domain" description="DUF7770" evidence="1">
    <location>
        <begin position="30"/>
        <end position="168"/>
    </location>
</feature>
<proteinExistence type="predicted"/>
<organism evidence="2 3">
    <name type="scientific">Serendipita vermifera MAFF 305830</name>
    <dbReference type="NCBI Taxonomy" id="933852"/>
    <lineage>
        <taxon>Eukaryota</taxon>
        <taxon>Fungi</taxon>
        <taxon>Dikarya</taxon>
        <taxon>Basidiomycota</taxon>
        <taxon>Agaricomycotina</taxon>
        <taxon>Agaricomycetes</taxon>
        <taxon>Sebacinales</taxon>
        <taxon>Serendipitaceae</taxon>
        <taxon>Serendipita</taxon>
    </lineage>
</organism>
<dbReference type="STRING" id="933852.A0A0C2WQ01"/>